<evidence type="ECO:0000256" key="2">
    <source>
        <dbReference type="ARBA" id="ARBA00001946"/>
    </source>
</evidence>
<dbReference type="InterPro" id="IPR023214">
    <property type="entry name" value="HAD_sf"/>
</dbReference>
<sequence length="215" mass="24663">MNIFFDLDGTLIDSKYRLYNLFQALASSSQLTFDEYWSLKHARFSNQDILAKKLMYTHTNIDIFTDKWMNLIETPDYLALDKPFPNIERTLKTLSTQADLYICTARQFEREALIQLEELKLLQYFKKAIVTGQYDSKESLISKQVSNISVSDWMIGDTGKDVNTGHSLGINTCAVLSGFMSRQALEQYSPTTILNFASEFTFPNPSCTNERLILS</sequence>
<keyword evidence="7" id="KW-0119">Carbohydrate metabolism</keyword>
<evidence type="ECO:0000256" key="1">
    <source>
        <dbReference type="ARBA" id="ARBA00000830"/>
    </source>
</evidence>
<dbReference type="Gene3D" id="3.40.50.1000">
    <property type="entry name" value="HAD superfamily/HAD-like"/>
    <property type="match status" value="1"/>
</dbReference>
<dbReference type="SUPFAM" id="SSF56784">
    <property type="entry name" value="HAD-like"/>
    <property type="match status" value="1"/>
</dbReference>
<organism evidence="8 9">
    <name type="scientific">Pseudomonas marginalis</name>
    <name type="common">Pseudomonas panacis</name>
    <dbReference type="NCBI Taxonomy" id="298"/>
    <lineage>
        <taxon>Bacteria</taxon>
        <taxon>Pseudomonadati</taxon>
        <taxon>Pseudomonadota</taxon>
        <taxon>Gammaproteobacteria</taxon>
        <taxon>Pseudomonadales</taxon>
        <taxon>Pseudomonadaceae</taxon>
        <taxon>Pseudomonas</taxon>
    </lineage>
</organism>
<keyword evidence="6" id="KW-0479">Metal-binding</keyword>
<comment type="catalytic activity">
    <reaction evidence="1">
        <text>2-phosphoglycolate + H2O = glycolate + phosphate</text>
        <dbReference type="Rhea" id="RHEA:14369"/>
        <dbReference type="ChEBI" id="CHEBI:15377"/>
        <dbReference type="ChEBI" id="CHEBI:29805"/>
        <dbReference type="ChEBI" id="CHEBI:43474"/>
        <dbReference type="ChEBI" id="CHEBI:58033"/>
        <dbReference type="EC" id="3.1.3.18"/>
    </reaction>
</comment>
<dbReference type="GO" id="GO:0008967">
    <property type="term" value="F:phosphoglycolate phosphatase activity"/>
    <property type="evidence" value="ECO:0007669"/>
    <property type="project" value="UniProtKB-EC"/>
</dbReference>
<dbReference type="Gene3D" id="1.10.150.240">
    <property type="entry name" value="Putative phosphatase, domain 2"/>
    <property type="match status" value="1"/>
</dbReference>
<dbReference type="RefSeq" id="WP_074844596.1">
    <property type="nucleotide sequence ID" value="NZ_FNSU01000001.1"/>
</dbReference>
<keyword evidence="8" id="KW-0378">Hydrolase</keyword>
<dbReference type="InterPro" id="IPR023198">
    <property type="entry name" value="PGP-like_dom2"/>
</dbReference>
<dbReference type="GO" id="GO:0046872">
    <property type="term" value="F:metal ion binding"/>
    <property type="evidence" value="ECO:0007669"/>
    <property type="project" value="UniProtKB-KW"/>
</dbReference>
<protein>
    <recommendedName>
        <fullName evidence="5">phosphoglycolate phosphatase</fullName>
        <ecNumber evidence="5">3.1.3.18</ecNumber>
    </recommendedName>
</protein>
<dbReference type="InterPro" id="IPR041492">
    <property type="entry name" value="HAD_2"/>
</dbReference>
<evidence type="ECO:0000313" key="9">
    <source>
        <dbReference type="Proteomes" id="UP000316123"/>
    </source>
</evidence>
<dbReference type="GO" id="GO:0006281">
    <property type="term" value="P:DNA repair"/>
    <property type="evidence" value="ECO:0007669"/>
    <property type="project" value="TreeGrafter"/>
</dbReference>
<dbReference type="InterPro" id="IPR036412">
    <property type="entry name" value="HAD-like_sf"/>
</dbReference>
<evidence type="ECO:0000256" key="7">
    <source>
        <dbReference type="ARBA" id="ARBA00023277"/>
    </source>
</evidence>
<dbReference type="GO" id="GO:0005829">
    <property type="term" value="C:cytosol"/>
    <property type="evidence" value="ECO:0007669"/>
    <property type="project" value="TreeGrafter"/>
</dbReference>
<comment type="pathway">
    <text evidence="3">Organic acid metabolism; glycolate biosynthesis; glycolate from 2-phosphoglycolate: step 1/1.</text>
</comment>
<dbReference type="OrthoDB" id="9800058at2"/>
<dbReference type="Pfam" id="PF13419">
    <property type="entry name" value="HAD_2"/>
    <property type="match status" value="1"/>
</dbReference>
<evidence type="ECO:0000256" key="4">
    <source>
        <dbReference type="ARBA" id="ARBA00006171"/>
    </source>
</evidence>
<comment type="cofactor">
    <cofactor evidence="2">
        <name>Mg(2+)</name>
        <dbReference type="ChEBI" id="CHEBI:18420"/>
    </cofactor>
</comment>
<comment type="similarity">
    <text evidence="4">Belongs to the HAD-like hydrolase superfamily. CbbY/CbbZ/Gph/YieH family.</text>
</comment>
<dbReference type="Proteomes" id="UP000316123">
    <property type="component" value="Unassembled WGS sequence"/>
</dbReference>
<reference evidence="8 9" key="1">
    <citation type="submission" date="2019-06" db="EMBL/GenBank/DDBJ databases">
        <title>Pseudomonas bimorpha sp. nov. isolated from bovine raw milk and skim milk concentrate.</title>
        <authorList>
            <person name="Hofmann K."/>
            <person name="Huptas C."/>
            <person name="Doll E."/>
            <person name="Scherer S."/>
            <person name="Wenning M."/>
        </authorList>
    </citation>
    <scope>NUCLEOTIDE SEQUENCE [LARGE SCALE GENOMIC DNA]</scope>
    <source>
        <strain evidence="8 9">DSM 13124</strain>
    </source>
</reference>
<name>A0A9X9FUH8_PSEMA</name>
<evidence type="ECO:0000256" key="3">
    <source>
        <dbReference type="ARBA" id="ARBA00004818"/>
    </source>
</evidence>
<comment type="caution">
    <text evidence="8">The sequence shown here is derived from an EMBL/GenBank/DDBJ whole genome shotgun (WGS) entry which is preliminary data.</text>
</comment>
<evidence type="ECO:0000313" key="8">
    <source>
        <dbReference type="EMBL" id="TWR49439.1"/>
    </source>
</evidence>
<dbReference type="AlphaFoldDB" id="A0A9X9FUH8"/>
<dbReference type="PANTHER" id="PTHR43434:SF1">
    <property type="entry name" value="PHOSPHOGLYCOLATE PHOSPHATASE"/>
    <property type="match status" value="1"/>
</dbReference>
<dbReference type="SFLD" id="SFLDS00003">
    <property type="entry name" value="Haloacid_Dehalogenase"/>
    <property type="match status" value="1"/>
</dbReference>
<dbReference type="InterPro" id="IPR050155">
    <property type="entry name" value="HAD-like_hydrolase_sf"/>
</dbReference>
<evidence type="ECO:0000256" key="5">
    <source>
        <dbReference type="ARBA" id="ARBA00013078"/>
    </source>
</evidence>
<proteinExistence type="inferred from homology"/>
<accession>A0A9X9FUH8</accession>
<gene>
    <name evidence="8" type="ORF">FIV41_31090</name>
</gene>
<dbReference type="EC" id="3.1.3.18" evidence="5"/>
<dbReference type="PANTHER" id="PTHR43434">
    <property type="entry name" value="PHOSPHOGLYCOLATE PHOSPHATASE"/>
    <property type="match status" value="1"/>
</dbReference>
<dbReference type="SFLD" id="SFLDG01129">
    <property type="entry name" value="C1.5:_HAD__Beta-PGM__Phosphata"/>
    <property type="match status" value="1"/>
</dbReference>
<evidence type="ECO:0000256" key="6">
    <source>
        <dbReference type="ARBA" id="ARBA00022723"/>
    </source>
</evidence>
<dbReference type="EMBL" id="VFEQ01000037">
    <property type="protein sequence ID" value="TWR49439.1"/>
    <property type="molecule type" value="Genomic_DNA"/>
</dbReference>